<dbReference type="GO" id="GO:0016272">
    <property type="term" value="C:prefoldin complex"/>
    <property type="evidence" value="ECO:0007669"/>
    <property type="project" value="UniProtKB-UniRule"/>
</dbReference>
<dbReference type="GO" id="GO:0005737">
    <property type="term" value="C:cytoplasm"/>
    <property type="evidence" value="ECO:0007669"/>
    <property type="project" value="TreeGrafter"/>
</dbReference>
<comment type="subunit">
    <text evidence="3">Heterohexamer of two PFD-alpha type and four PFD-beta type subunits.</text>
</comment>
<evidence type="ECO:0000313" key="5">
    <source>
        <dbReference type="EMBL" id="CEM04578.1"/>
    </source>
</evidence>
<comment type="function">
    <text evidence="3">Binds specifically to cytosolic chaperonin (c-CPN) and transfers target proteins to it. Binds to nascent polypeptide chain and promotes folding in an environment in which there are many competing pathways for nonnative proteins.</text>
</comment>
<dbReference type="Pfam" id="PF02996">
    <property type="entry name" value="Prefoldin"/>
    <property type="match status" value="1"/>
</dbReference>
<dbReference type="PANTHER" id="PTHR12409:SF0">
    <property type="entry name" value="PREFOLDIN SUBUNIT 3"/>
    <property type="match status" value="1"/>
</dbReference>
<protein>
    <recommendedName>
        <fullName evidence="3">Prefoldin subunit 3</fullName>
    </recommendedName>
</protein>
<dbReference type="GO" id="GO:0007021">
    <property type="term" value="P:tubulin complex assembly"/>
    <property type="evidence" value="ECO:0007669"/>
    <property type="project" value="TreeGrafter"/>
</dbReference>
<evidence type="ECO:0000256" key="1">
    <source>
        <dbReference type="ARBA" id="ARBA00010048"/>
    </source>
</evidence>
<dbReference type="PIRSF" id="PIRSF016396">
    <property type="entry name" value="Prefoldin_subunit_3"/>
    <property type="match status" value="1"/>
</dbReference>
<feature type="compositionally biased region" description="Basic residues" evidence="4">
    <location>
        <begin position="171"/>
        <end position="182"/>
    </location>
</feature>
<evidence type="ECO:0000256" key="3">
    <source>
        <dbReference type="PIRNR" id="PIRNR016396"/>
    </source>
</evidence>
<dbReference type="GO" id="GO:0006457">
    <property type="term" value="P:protein folding"/>
    <property type="evidence" value="ECO:0007669"/>
    <property type="project" value="UniProtKB-UniRule"/>
</dbReference>
<evidence type="ECO:0000256" key="4">
    <source>
        <dbReference type="SAM" id="MobiDB-lite"/>
    </source>
</evidence>
<organism evidence="5">
    <name type="scientific">Chromera velia CCMP2878</name>
    <dbReference type="NCBI Taxonomy" id="1169474"/>
    <lineage>
        <taxon>Eukaryota</taxon>
        <taxon>Sar</taxon>
        <taxon>Alveolata</taxon>
        <taxon>Colpodellida</taxon>
        <taxon>Chromeraceae</taxon>
        <taxon>Chromera</taxon>
    </lineage>
</organism>
<dbReference type="AlphaFoldDB" id="A0A0G4EZL8"/>
<sequence length="203" mass="23042">MVLDITEPASEEAPRNIPVARFLENIEDYVGEDGIPGLQGRLQTLYSKYKFMEENLGAQKEGMSARAPDIEDALKVVRRLKKMREEGKDEPQEMWYLLAENVWAKAKIPPETDKCLLWLGANTMMEYPLDEAEGLLEKNLTGAKESIVTLEKDLQFLRRQTTTLEVDQARVHNHQVAQRRKKEKEGGGQENGAQQADAEKGDN</sequence>
<dbReference type="GO" id="GO:0015631">
    <property type="term" value="F:tubulin binding"/>
    <property type="evidence" value="ECO:0007669"/>
    <property type="project" value="TreeGrafter"/>
</dbReference>
<dbReference type="VEuPathDB" id="CryptoDB:Cvel_14342"/>
<dbReference type="SUPFAM" id="SSF46579">
    <property type="entry name" value="Prefoldin"/>
    <property type="match status" value="1"/>
</dbReference>
<feature type="region of interest" description="Disordered" evidence="4">
    <location>
        <begin position="168"/>
        <end position="203"/>
    </location>
</feature>
<dbReference type="EMBL" id="CDMZ01000018">
    <property type="protein sequence ID" value="CEM04578.1"/>
    <property type="molecule type" value="Genomic_DNA"/>
</dbReference>
<comment type="similarity">
    <text evidence="1 3">Belongs to the prefoldin subunit alpha family.</text>
</comment>
<evidence type="ECO:0000256" key="2">
    <source>
        <dbReference type="ARBA" id="ARBA00023186"/>
    </source>
</evidence>
<reference evidence="5" key="1">
    <citation type="submission" date="2014-11" db="EMBL/GenBank/DDBJ databases">
        <authorList>
            <person name="Otto D Thomas"/>
            <person name="Naeem Raeece"/>
        </authorList>
    </citation>
    <scope>NUCLEOTIDE SEQUENCE</scope>
</reference>
<name>A0A0G4EZL8_9ALVE</name>
<dbReference type="Gene3D" id="1.10.287.370">
    <property type="match status" value="1"/>
</dbReference>
<accession>A0A0G4EZL8</accession>
<keyword evidence="2 3" id="KW-0143">Chaperone</keyword>
<dbReference type="PhylomeDB" id="A0A0G4EZL8"/>
<dbReference type="InterPro" id="IPR009053">
    <property type="entry name" value="Prefoldin"/>
</dbReference>
<dbReference type="InterPro" id="IPR016655">
    <property type="entry name" value="PFD3"/>
</dbReference>
<gene>
    <name evidence="5" type="ORF">Cvel_14342</name>
</gene>
<dbReference type="CDD" id="cd23156">
    <property type="entry name" value="Prefoldin_3"/>
    <property type="match status" value="1"/>
</dbReference>
<dbReference type="PANTHER" id="PTHR12409">
    <property type="entry name" value="PREFOLDIN SUBUNIT 3"/>
    <property type="match status" value="1"/>
</dbReference>
<dbReference type="GO" id="GO:0007017">
    <property type="term" value="P:microtubule-based process"/>
    <property type="evidence" value="ECO:0007669"/>
    <property type="project" value="TreeGrafter"/>
</dbReference>
<dbReference type="InterPro" id="IPR004127">
    <property type="entry name" value="Prefoldin_subunit_alpha"/>
</dbReference>
<dbReference type="FunFam" id="1.10.287.370:FF:000001">
    <property type="entry name" value="Prefoldin subunit 3"/>
    <property type="match status" value="1"/>
</dbReference>
<proteinExistence type="inferred from homology"/>